<protein>
    <recommendedName>
        <fullName evidence="3">ImmA/IrrE family metallo-endopeptidase</fullName>
    </recommendedName>
</protein>
<reference evidence="1 2" key="1">
    <citation type="submission" date="2023-07" db="EMBL/GenBank/DDBJ databases">
        <title>Sorghum-associated microbial communities from plants grown in Nebraska, USA.</title>
        <authorList>
            <person name="Schachtman D."/>
        </authorList>
    </citation>
    <scope>NUCLEOTIDE SEQUENCE [LARGE SCALE GENOMIC DNA]</scope>
    <source>
        <strain evidence="1 2">BE143</strain>
    </source>
</reference>
<dbReference type="RefSeq" id="WP_310168763.1">
    <property type="nucleotide sequence ID" value="NZ_JAVDUG010000004.1"/>
</dbReference>
<sequence>MSQKLLDDLRSKIKRVFKEMSKQHQIDCDLKEETSSVGYLMSYDPNTNTIFFDPTFISKNFSAAGFKTDFPNLSLRNLVAILLSHELGHYEDYKVNPHLFNANSSEGLKREINAWEKGRKYLSDELEKDYSKLKDISLKHYQRDEKL</sequence>
<evidence type="ECO:0008006" key="3">
    <source>
        <dbReference type="Google" id="ProtNLM"/>
    </source>
</evidence>
<name>A0ABU1QIS9_9BACL</name>
<gene>
    <name evidence="1" type="ORF">J2W98_003826</name>
</gene>
<keyword evidence="2" id="KW-1185">Reference proteome</keyword>
<dbReference type="Proteomes" id="UP001266807">
    <property type="component" value="Unassembled WGS sequence"/>
</dbReference>
<evidence type="ECO:0000313" key="1">
    <source>
        <dbReference type="EMBL" id="MDR6779546.1"/>
    </source>
</evidence>
<proteinExistence type="predicted"/>
<accession>A0ABU1QIS9</accession>
<evidence type="ECO:0000313" key="2">
    <source>
        <dbReference type="Proteomes" id="UP001266807"/>
    </source>
</evidence>
<comment type="caution">
    <text evidence="1">The sequence shown here is derived from an EMBL/GenBank/DDBJ whole genome shotgun (WGS) entry which is preliminary data.</text>
</comment>
<dbReference type="EMBL" id="JAVDUG010000004">
    <property type="protein sequence ID" value="MDR6779546.1"/>
    <property type="molecule type" value="Genomic_DNA"/>
</dbReference>
<organism evidence="1 2">
    <name type="scientific">Paenibacillus peoriae</name>
    <dbReference type="NCBI Taxonomy" id="59893"/>
    <lineage>
        <taxon>Bacteria</taxon>
        <taxon>Bacillati</taxon>
        <taxon>Bacillota</taxon>
        <taxon>Bacilli</taxon>
        <taxon>Bacillales</taxon>
        <taxon>Paenibacillaceae</taxon>
        <taxon>Paenibacillus</taxon>
    </lineage>
</organism>